<evidence type="ECO:0000313" key="1">
    <source>
        <dbReference type="EMBL" id="VFJ13734.1"/>
    </source>
</evidence>
<name>A0A484IFH0_9ARCH</name>
<keyword evidence="2" id="KW-1185">Reference proteome</keyword>
<dbReference type="Pfam" id="PF22742">
    <property type="entry name" value="PspAB"/>
    <property type="match status" value="2"/>
</dbReference>
<dbReference type="InterPro" id="IPR054383">
    <property type="entry name" value="PspAB-like"/>
</dbReference>
<reference evidence="1 2" key="1">
    <citation type="submission" date="2019-02" db="EMBL/GenBank/DDBJ databases">
        <authorList>
            <person name="Lehtovirta-Morley E L."/>
        </authorList>
    </citation>
    <scope>NUCLEOTIDE SEQUENCE [LARGE SCALE GENOMIC DNA]</scope>
    <source>
        <strain evidence="1">NFRAN1</strain>
    </source>
</reference>
<organism evidence="1 2">
    <name type="scientific">Candidatus Nitrosocosmicus franklandianus</name>
    <dbReference type="NCBI Taxonomy" id="1798806"/>
    <lineage>
        <taxon>Archaea</taxon>
        <taxon>Nitrososphaerota</taxon>
        <taxon>Nitrososphaeria</taxon>
        <taxon>Nitrososphaerales</taxon>
        <taxon>Nitrososphaeraceae</taxon>
        <taxon>Candidatus Nitrosocosmicus</taxon>
    </lineage>
</organism>
<dbReference type="RefSeq" id="WP_134483730.1">
    <property type="nucleotide sequence ID" value="NZ_LR216287.1"/>
</dbReference>
<dbReference type="GeneID" id="39420769"/>
<dbReference type="OrthoDB" id="284254at2157"/>
<protein>
    <submittedName>
        <fullName evidence="1">Uncharacterized protein</fullName>
    </submittedName>
</protein>
<dbReference type="Proteomes" id="UP000294299">
    <property type="component" value="Chromosome NFRAN"/>
</dbReference>
<sequence length="233" mass="27272">MRFFRKLLGSKKPVTMKMDDTEAIFAMASASMLLEEKMNIKFANMCSLCIKIIHGSHFRNTIADCENFLKVSMDEFEFKYKILKDKFGYLWFVITAQDITLKYNSITNIAAAISSLGDIIEENGFALQILSVIFKFEFLEKDFSWADRSTILEEHVKINQYDSKSYQQNSSNRSTIDLYIIYNYKTNKFYPLIPALRKNKDMSKEMKIHSILKNSIPTENDFSKWFPIKDIPF</sequence>
<accession>A0A484IFH0</accession>
<dbReference type="KEGG" id="nfn:NFRAN_1412"/>
<dbReference type="AlphaFoldDB" id="A0A484IFH0"/>
<dbReference type="EMBL" id="LR216287">
    <property type="protein sequence ID" value="VFJ13734.1"/>
    <property type="molecule type" value="Genomic_DNA"/>
</dbReference>
<proteinExistence type="predicted"/>
<evidence type="ECO:0000313" key="2">
    <source>
        <dbReference type="Proteomes" id="UP000294299"/>
    </source>
</evidence>
<gene>
    <name evidence="1" type="ORF">NFRAN_1412</name>
</gene>